<evidence type="ECO:0000313" key="7">
    <source>
        <dbReference type="Proteomes" id="UP000637074"/>
    </source>
</evidence>
<evidence type="ECO:0000256" key="1">
    <source>
        <dbReference type="ARBA" id="ARBA00022448"/>
    </source>
</evidence>
<keyword evidence="7" id="KW-1185">Reference proteome</keyword>
<dbReference type="GO" id="GO:0005524">
    <property type="term" value="F:ATP binding"/>
    <property type="evidence" value="ECO:0007669"/>
    <property type="project" value="UniProtKB-KW"/>
</dbReference>
<evidence type="ECO:0000256" key="3">
    <source>
        <dbReference type="ARBA" id="ARBA00022840"/>
    </source>
</evidence>
<keyword evidence="4" id="KW-1278">Translocase</keyword>
<reference evidence="6 7" key="1">
    <citation type="journal article" date="2022" name="Int. J. Syst. Evol. Microbiol.">
        <title>Neobacillus kokaensis sp. nov., isolated from soil.</title>
        <authorList>
            <person name="Yuki K."/>
            <person name="Matsubara H."/>
            <person name="Yamaguchi S."/>
        </authorList>
    </citation>
    <scope>NUCLEOTIDE SEQUENCE [LARGE SCALE GENOMIC DNA]</scope>
    <source>
        <strain evidence="6 7">LOB 377</strain>
    </source>
</reference>
<dbReference type="PROSITE" id="PS00211">
    <property type="entry name" value="ABC_TRANSPORTER_1"/>
    <property type="match status" value="1"/>
</dbReference>
<dbReference type="PANTHER" id="PTHR42788">
    <property type="entry name" value="TAURINE IMPORT ATP-BINDING PROTEIN-RELATED"/>
    <property type="match status" value="1"/>
</dbReference>
<evidence type="ECO:0000313" key="6">
    <source>
        <dbReference type="EMBL" id="GHH99035.1"/>
    </source>
</evidence>
<dbReference type="PROSITE" id="PS50893">
    <property type="entry name" value="ABC_TRANSPORTER_2"/>
    <property type="match status" value="1"/>
</dbReference>
<dbReference type="SUPFAM" id="SSF52540">
    <property type="entry name" value="P-loop containing nucleoside triphosphate hydrolases"/>
    <property type="match status" value="1"/>
</dbReference>
<dbReference type="Proteomes" id="UP000637074">
    <property type="component" value="Unassembled WGS sequence"/>
</dbReference>
<proteinExistence type="predicted"/>
<comment type="caution">
    <text evidence="6">The sequence shown here is derived from an EMBL/GenBank/DDBJ whole genome shotgun (WGS) entry which is preliminary data.</text>
</comment>
<dbReference type="InterPro" id="IPR003439">
    <property type="entry name" value="ABC_transporter-like_ATP-bd"/>
</dbReference>
<dbReference type="InterPro" id="IPR003593">
    <property type="entry name" value="AAA+_ATPase"/>
</dbReference>
<gene>
    <name evidence="6" type="ORF">AM1BK_25780</name>
</gene>
<evidence type="ECO:0000256" key="2">
    <source>
        <dbReference type="ARBA" id="ARBA00022741"/>
    </source>
</evidence>
<dbReference type="EMBL" id="BNDS01000010">
    <property type="protein sequence ID" value="GHH99035.1"/>
    <property type="molecule type" value="Genomic_DNA"/>
</dbReference>
<feature type="domain" description="ABC transporter" evidence="5">
    <location>
        <begin position="15"/>
        <end position="248"/>
    </location>
</feature>
<sequence>MALWKVMKLMSKPKLEIKSVTKVFAGNKNRANVLALDQTNLTIMPNEFITILGPSGCGKSTLLRIVAGLEEQTTGDVFLDGQELFGPSSNRGMVFQAYSLFPWLTVEENIQFGLKTKEIGAGERKEIVRKYIELVQLEGFEKHYPRQLSGGMQQRVAIARALANDPEILLLDEPFGALDNQTRTLMQELLLEIWEKSHKTVLFITHDVEESIYLANRVVVMTSRPGRIKADIPIELEHPRPYSIKVEPKFLAYKEQLTELIREESLKAMMEIK</sequence>
<dbReference type="CDD" id="cd03293">
    <property type="entry name" value="ABC_NrtD_SsuB_transporters"/>
    <property type="match status" value="1"/>
</dbReference>
<dbReference type="InterPro" id="IPR017871">
    <property type="entry name" value="ABC_transporter-like_CS"/>
</dbReference>
<organism evidence="6 7">
    <name type="scientific">Neobacillus kokaensis</name>
    <dbReference type="NCBI Taxonomy" id="2759023"/>
    <lineage>
        <taxon>Bacteria</taxon>
        <taxon>Bacillati</taxon>
        <taxon>Bacillota</taxon>
        <taxon>Bacilli</taxon>
        <taxon>Bacillales</taxon>
        <taxon>Bacillaceae</taxon>
        <taxon>Neobacillus</taxon>
    </lineage>
</organism>
<dbReference type="PANTHER" id="PTHR42788:SF13">
    <property type="entry name" value="ALIPHATIC SULFONATES IMPORT ATP-BINDING PROTEIN SSUB"/>
    <property type="match status" value="1"/>
</dbReference>
<keyword evidence="1" id="KW-0813">Transport</keyword>
<accession>A0ABQ3N259</accession>
<dbReference type="Pfam" id="PF00005">
    <property type="entry name" value="ABC_tran"/>
    <property type="match status" value="1"/>
</dbReference>
<protein>
    <submittedName>
        <fullName evidence="6">ABC transporter ATP-binding protein</fullName>
    </submittedName>
</protein>
<evidence type="ECO:0000259" key="5">
    <source>
        <dbReference type="PROSITE" id="PS50893"/>
    </source>
</evidence>
<dbReference type="InterPro" id="IPR027417">
    <property type="entry name" value="P-loop_NTPase"/>
</dbReference>
<dbReference type="SMART" id="SM00382">
    <property type="entry name" value="AAA"/>
    <property type="match status" value="1"/>
</dbReference>
<dbReference type="InterPro" id="IPR050166">
    <property type="entry name" value="ABC_transporter_ATP-bind"/>
</dbReference>
<keyword evidence="3 6" id="KW-0067">ATP-binding</keyword>
<keyword evidence="2" id="KW-0547">Nucleotide-binding</keyword>
<name>A0ABQ3N259_9BACI</name>
<dbReference type="Gene3D" id="3.40.50.300">
    <property type="entry name" value="P-loop containing nucleotide triphosphate hydrolases"/>
    <property type="match status" value="1"/>
</dbReference>
<evidence type="ECO:0000256" key="4">
    <source>
        <dbReference type="ARBA" id="ARBA00022967"/>
    </source>
</evidence>